<dbReference type="PRINTS" id="PR01179">
    <property type="entry name" value="ODADCRBXLASE"/>
</dbReference>
<dbReference type="PRINTS" id="PR01182">
    <property type="entry name" value="ORNDCRBXLASE"/>
</dbReference>
<accession>A0ABD3X867</accession>
<name>A0ABD3X867_SINWO</name>
<evidence type="ECO:0000256" key="1">
    <source>
        <dbReference type="ARBA" id="ARBA00001933"/>
    </source>
</evidence>
<evidence type="ECO:0000256" key="6">
    <source>
        <dbReference type="ARBA" id="ARBA00034115"/>
    </source>
</evidence>
<dbReference type="AlphaFoldDB" id="A0ABD3X867"/>
<feature type="active site" description="Proton donor" evidence="11">
    <location>
        <position position="367"/>
    </location>
</feature>
<dbReference type="InterPro" id="IPR009006">
    <property type="entry name" value="Ala_racemase/Decarboxylase_C"/>
</dbReference>
<dbReference type="CDD" id="cd00622">
    <property type="entry name" value="PLPDE_III_ODC"/>
    <property type="match status" value="1"/>
</dbReference>
<dbReference type="EC" id="4.1.1.17" evidence="7"/>
<keyword evidence="14" id="KW-1185">Reference proteome</keyword>
<evidence type="ECO:0000256" key="8">
    <source>
        <dbReference type="ARBA" id="ARBA00037173"/>
    </source>
</evidence>
<dbReference type="Proteomes" id="UP001634394">
    <property type="component" value="Unassembled WGS sequence"/>
</dbReference>
<dbReference type="InterPro" id="IPR022657">
    <property type="entry name" value="De-COase2_CS"/>
</dbReference>
<protein>
    <recommendedName>
        <fullName evidence="7">ornithine decarboxylase</fullName>
        <ecNumber evidence="7">4.1.1.17</ecNumber>
    </recommendedName>
</protein>
<dbReference type="EMBL" id="JBJQND010000003">
    <property type="protein sequence ID" value="KAL3881866.1"/>
    <property type="molecule type" value="Genomic_DNA"/>
</dbReference>
<feature type="modified residue" description="N6-(pyridoxal phosphate)lysine" evidence="11">
    <location>
        <position position="69"/>
    </location>
</feature>
<reference evidence="13 14" key="1">
    <citation type="submission" date="2024-11" db="EMBL/GenBank/DDBJ databases">
        <title>Chromosome-level genome assembly of the freshwater bivalve Anodonta woodiana.</title>
        <authorList>
            <person name="Chen X."/>
        </authorList>
    </citation>
    <scope>NUCLEOTIDE SEQUENCE [LARGE SCALE GENOMIC DNA]</scope>
    <source>
        <strain evidence="13">MN2024</strain>
        <tissue evidence="13">Gills</tissue>
    </source>
</reference>
<comment type="cofactor">
    <cofactor evidence="1 11">
        <name>pyridoxal 5'-phosphate</name>
        <dbReference type="ChEBI" id="CHEBI:597326"/>
    </cofactor>
</comment>
<dbReference type="InterPro" id="IPR022653">
    <property type="entry name" value="De-COase2_pyr-phos_BS"/>
</dbReference>
<evidence type="ECO:0000256" key="3">
    <source>
        <dbReference type="ARBA" id="ARBA00022898"/>
    </source>
</evidence>
<dbReference type="PANTHER" id="PTHR11482">
    <property type="entry name" value="ARGININE/DIAMINOPIMELATE/ORNITHINE DECARBOXYLASE"/>
    <property type="match status" value="1"/>
</dbReference>
<dbReference type="InterPro" id="IPR000183">
    <property type="entry name" value="Orn/DAP/Arg_de-COase"/>
</dbReference>
<gene>
    <name evidence="13" type="ORF">ACJMK2_028258</name>
</gene>
<dbReference type="Pfam" id="PF02784">
    <property type="entry name" value="Orn_Arg_deC_N"/>
    <property type="match status" value="1"/>
</dbReference>
<evidence type="ECO:0000256" key="11">
    <source>
        <dbReference type="PIRSR" id="PIRSR600183-50"/>
    </source>
</evidence>
<comment type="pathway">
    <text evidence="6">Amine and polyamine biosynthesis; putrescine biosynthesis via L-ornithine pathway; putrescine from L-ornithine: step 1/1.</text>
</comment>
<dbReference type="Gene3D" id="2.40.37.10">
    <property type="entry name" value="Lyase, Ornithine Decarboxylase, Chain A, domain 1"/>
    <property type="match status" value="1"/>
</dbReference>
<evidence type="ECO:0000259" key="12">
    <source>
        <dbReference type="Pfam" id="PF02784"/>
    </source>
</evidence>
<dbReference type="InterPro" id="IPR029066">
    <property type="entry name" value="PLP-binding_barrel"/>
</dbReference>
<proteinExistence type="inferred from homology"/>
<dbReference type="InterPro" id="IPR002433">
    <property type="entry name" value="Orn_de-COase"/>
</dbReference>
<comment type="subunit">
    <text evidence="9">Homodimer. Only the dimer is catalytically active, as the active sites are constructed of residues from both monomers.</text>
</comment>
<evidence type="ECO:0000256" key="7">
    <source>
        <dbReference type="ARBA" id="ARBA00034138"/>
    </source>
</evidence>
<dbReference type="SUPFAM" id="SSF51419">
    <property type="entry name" value="PLP-binding barrel"/>
    <property type="match status" value="1"/>
</dbReference>
<comment type="similarity">
    <text evidence="2">Belongs to the Orn/Lys/Arg decarboxylase class-II family.</text>
</comment>
<dbReference type="SUPFAM" id="SSF50621">
    <property type="entry name" value="Alanine racemase C-terminal domain-like"/>
    <property type="match status" value="1"/>
</dbReference>
<dbReference type="PROSITE" id="PS00879">
    <property type="entry name" value="ODR_DC_2_2"/>
    <property type="match status" value="1"/>
</dbReference>
<dbReference type="GO" id="GO:0004586">
    <property type="term" value="F:ornithine decarboxylase activity"/>
    <property type="evidence" value="ECO:0007669"/>
    <property type="project" value="UniProtKB-EC"/>
</dbReference>
<keyword evidence="5" id="KW-0456">Lyase</keyword>
<evidence type="ECO:0000256" key="10">
    <source>
        <dbReference type="ARBA" id="ARBA00049127"/>
    </source>
</evidence>
<evidence type="ECO:0000256" key="2">
    <source>
        <dbReference type="ARBA" id="ARBA00008872"/>
    </source>
</evidence>
<dbReference type="InterPro" id="IPR022644">
    <property type="entry name" value="De-COase2_N"/>
</dbReference>
<comment type="catalytic activity">
    <reaction evidence="10">
        <text>L-ornithine + H(+) = putrescine + CO2</text>
        <dbReference type="Rhea" id="RHEA:22964"/>
        <dbReference type="ChEBI" id="CHEBI:15378"/>
        <dbReference type="ChEBI" id="CHEBI:16526"/>
        <dbReference type="ChEBI" id="CHEBI:46911"/>
        <dbReference type="ChEBI" id="CHEBI:326268"/>
        <dbReference type="EC" id="4.1.1.17"/>
    </reaction>
</comment>
<keyword evidence="3 11" id="KW-0663">Pyridoxal phosphate</keyword>
<comment type="caution">
    <text evidence="13">The sequence shown here is derived from an EMBL/GenBank/DDBJ whole genome shotgun (WGS) entry which is preliminary data.</text>
</comment>
<evidence type="ECO:0000256" key="4">
    <source>
        <dbReference type="ARBA" id="ARBA00023115"/>
    </source>
</evidence>
<dbReference type="FunFam" id="2.40.37.10:FF:000005">
    <property type="entry name" value="Ornithine decarboxylase"/>
    <property type="match status" value="1"/>
</dbReference>
<dbReference type="PROSITE" id="PS00878">
    <property type="entry name" value="ODR_DC_2_1"/>
    <property type="match status" value="1"/>
</dbReference>
<organism evidence="13 14">
    <name type="scientific">Sinanodonta woodiana</name>
    <name type="common">Chinese pond mussel</name>
    <name type="synonym">Anodonta woodiana</name>
    <dbReference type="NCBI Taxonomy" id="1069815"/>
    <lineage>
        <taxon>Eukaryota</taxon>
        <taxon>Metazoa</taxon>
        <taxon>Spiralia</taxon>
        <taxon>Lophotrochozoa</taxon>
        <taxon>Mollusca</taxon>
        <taxon>Bivalvia</taxon>
        <taxon>Autobranchia</taxon>
        <taxon>Heteroconchia</taxon>
        <taxon>Palaeoheterodonta</taxon>
        <taxon>Unionida</taxon>
        <taxon>Unionoidea</taxon>
        <taxon>Unionidae</taxon>
        <taxon>Unioninae</taxon>
        <taxon>Sinanodonta</taxon>
    </lineage>
</organism>
<evidence type="ECO:0000256" key="9">
    <source>
        <dbReference type="ARBA" id="ARBA00046672"/>
    </source>
</evidence>
<dbReference type="FunFam" id="3.20.20.10:FF:000005">
    <property type="entry name" value="Ornithine decarboxylase"/>
    <property type="match status" value="1"/>
</dbReference>
<evidence type="ECO:0000313" key="14">
    <source>
        <dbReference type="Proteomes" id="UP001634394"/>
    </source>
</evidence>
<dbReference type="PANTHER" id="PTHR11482:SF6">
    <property type="entry name" value="ORNITHINE DECARBOXYLASE 1-RELATED"/>
    <property type="match status" value="1"/>
</dbReference>
<dbReference type="GO" id="GO:0006596">
    <property type="term" value="P:polyamine biosynthetic process"/>
    <property type="evidence" value="ECO:0007669"/>
    <property type="project" value="UniProtKB-KW"/>
</dbReference>
<evidence type="ECO:0000313" key="13">
    <source>
        <dbReference type="EMBL" id="KAL3881866.1"/>
    </source>
</evidence>
<keyword evidence="4" id="KW-0620">Polyamine biosynthesis</keyword>
<evidence type="ECO:0000256" key="5">
    <source>
        <dbReference type="ARBA" id="ARBA00023239"/>
    </source>
</evidence>
<feature type="domain" description="Orn/DAP/Arg decarboxylase 2 N-terminal" evidence="12">
    <location>
        <begin position="45"/>
        <end position="282"/>
    </location>
</feature>
<sequence length="489" mass="55385">MKTHLENNCAVDIVPIEETVQTVMEEKIKLHEMEDKEEAFMLGDLGDVINKYKRWVKKLPRVEPFYAVKCNNEHAVLKVLSDLGCSFDCASKSELQMVMNLGVEPCRIIYANPCKQRSYIRYAAKHHVSLMTFDNEEELHKIKDIYYGARLVLRIRPPNDFKILCELGIKFGCHKTKVRPLLETARRLGLNVVGVSFHVGSGCLEASAFAAAIQQARQVFDIGLDLGFDMNLLDIGGGFPGQVSPPISFNEIAEVVNEALDLYFPSDDRIRIIAEPGRYMVASAFTLVANIIAKRYVARDQRGENGEPVSSLSASDEPAIMYYINDGVYGSFNCLLFDHAHDHVTAYIPREPENELTYECSLWGPTCDGIDCINEKTQLPELKVGDWLYFLDMGAYTTVAASAFNGMTQPVRYYFCSADVWLEIYPKEKREETKKIKQRPLHLTSGRIFQETAVTHEKIPDVSSTSKDSKLGTVFTVFRSAWNRIWNQI</sequence>
<comment type="function">
    <text evidence="8">Catalyzes the first and rate-limiting step of polyamine biosynthesis that converts ornithine into putrescine, which is the precursor for the polyamines, spermidine and spermine. Polyamines are essential for cell proliferation and are implicated in cellular processes, ranging from DNA replication to apoptosis.</text>
</comment>
<dbReference type="Gene3D" id="3.20.20.10">
    <property type="entry name" value="Alanine racemase"/>
    <property type="match status" value="1"/>
</dbReference>